<feature type="non-terminal residue" evidence="12">
    <location>
        <position position="67"/>
    </location>
</feature>
<evidence type="ECO:0000256" key="9">
    <source>
        <dbReference type="ARBA" id="ARBA00022932"/>
    </source>
</evidence>
<dbReference type="GO" id="GO:0015074">
    <property type="term" value="P:DNA integration"/>
    <property type="evidence" value="ECO:0007669"/>
    <property type="project" value="UniProtKB-KW"/>
</dbReference>
<evidence type="ECO:0000256" key="4">
    <source>
        <dbReference type="ARBA" id="ARBA00022759"/>
    </source>
</evidence>
<sequence>MIWTDDLLYLWAEAVHTANYIKNRALHSADKLHRTPYELLHETKPRISHLHIFGADCFVHIPAEARK</sequence>
<protein>
    <submittedName>
        <fullName evidence="12">Uncharacterized protein</fullName>
    </submittedName>
</protein>
<dbReference type="GO" id="GO:0003677">
    <property type="term" value="F:DNA binding"/>
    <property type="evidence" value="ECO:0007669"/>
    <property type="project" value="UniProtKB-KW"/>
</dbReference>
<dbReference type="GO" id="GO:0004519">
    <property type="term" value="F:endonuclease activity"/>
    <property type="evidence" value="ECO:0007669"/>
    <property type="project" value="UniProtKB-KW"/>
</dbReference>
<proteinExistence type="predicted"/>
<keyword evidence="5" id="KW-0378">Hydrolase</keyword>
<keyword evidence="7" id="KW-0229">DNA integration</keyword>
<keyword evidence="4" id="KW-0255">Endonuclease</keyword>
<name>A0A6A6ZET9_9PLEO</name>
<evidence type="ECO:0000256" key="1">
    <source>
        <dbReference type="ARBA" id="ARBA00022695"/>
    </source>
</evidence>
<accession>A0A6A6ZET9</accession>
<evidence type="ECO:0000256" key="3">
    <source>
        <dbReference type="ARBA" id="ARBA00022723"/>
    </source>
</evidence>
<dbReference type="GO" id="GO:0016787">
    <property type="term" value="F:hydrolase activity"/>
    <property type="evidence" value="ECO:0007669"/>
    <property type="project" value="UniProtKB-KW"/>
</dbReference>
<evidence type="ECO:0000256" key="11">
    <source>
        <dbReference type="ARBA" id="ARBA00023172"/>
    </source>
</evidence>
<dbReference type="GO" id="GO:0046872">
    <property type="term" value="F:metal ion binding"/>
    <property type="evidence" value="ECO:0007669"/>
    <property type="project" value="UniProtKB-KW"/>
</dbReference>
<dbReference type="PANTHER" id="PTHR42648">
    <property type="entry name" value="TRANSPOSASE, PUTATIVE-RELATED"/>
    <property type="match status" value="1"/>
</dbReference>
<evidence type="ECO:0000256" key="8">
    <source>
        <dbReference type="ARBA" id="ARBA00022918"/>
    </source>
</evidence>
<evidence type="ECO:0000256" key="6">
    <source>
        <dbReference type="ARBA" id="ARBA00022842"/>
    </source>
</evidence>
<dbReference type="OrthoDB" id="3768101at2759"/>
<organism evidence="12 13">
    <name type="scientific">Ophiobolus disseminans</name>
    <dbReference type="NCBI Taxonomy" id="1469910"/>
    <lineage>
        <taxon>Eukaryota</taxon>
        <taxon>Fungi</taxon>
        <taxon>Dikarya</taxon>
        <taxon>Ascomycota</taxon>
        <taxon>Pezizomycotina</taxon>
        <taxon>Dothideomycetes</taxon>
        <taxon>Pleosporomycetidae</taxon>
        <taxon>Pleosporales</taxon>
        <taxon>Pleosporineae</taxon>
        <taxon>Phaeosphaeriaceae</taxon>
        <taxon>Ophiobolus</taxon>
    </lineage>
</organism>
<dbReference type="InterPro" id="IPR039537">
    <property type="entry name" value="Retrotran_Ty1/copia-like"/>
</dbReference>
<keyword evidence="9" id="KW-0808">Transferase</keyword>
<evidence type="ECO:0000256" key="7">
    <source>
        <dbReference type="ARBA" id="ARBA00022908"/>
    </source>
</evidence>
<dbReference type="EMBL" id="MU006250">
    <property type="protein sequence ID" value="KAF2818697.1"/>
    <property type="molecule type" value="Genomic_DNA"/>
</dbReference>
<keyword evidence="2" id="KW-0540">Nuclease</keyword>
<evidence type="ECO:0000256" key="10">
    <source>
        <dbReference type="ARBA" id="ARBA00023125"/>
    </source>
</evidence>
<dbReference type="GO" id="GO:0003964">
    <property type="term" value="F:RNA-directed DNA polymerase activity"/>
    <property type="evidence" value="ECO:0007669"/>
    <property type="project" value="UniProtKB-KW"/>
</dbReference>
<keyword evidence="3" id="KW-0479">Metal-binding</keyword>
<reference evidence="12" key="1">
    <citation type="journal article" date="2020" name="Stud. Mycol.">
        <title>101 Dothideomycetes genomes: a test case for predicting lifestyles and emergence of pathogens.</title>
        <authorList>
            <person name="Haridas S."/>
            <person name="Albert R."/>
            <person name="Binder M."/>
            <person name="Bloem J."/>
            <person name="Labutti K."/>
            <person name="Salamov A."/>
            <person name="Andreopoulos B."/>
            <person name="Baker S."/>
            <person name="Barry K."/>
            <person name="Bills G."/>
            <person name="Bluhm B."/>
            <person name="Cannon C."/>
            <person name="Castanera R."/>
            <person name="Culley D."/>
            <person name="Daum C."/>
            <person name="Ezra D."/>
            <person name="Gonzalez J."/>
            <person name="Henrissat B."/>
            <person name="Kuo A."/>
            <person name="Liang C."/>
            <person name="Lipzen A."/>
            <person name="Lutzoni F."/>
            <person name="Magnuson J."/>
            <person name="Mondo S."/>
            <person name="Nolan M."/>
            <person name="Ohm R."/>
            <person name="Pangilinan J."/>
            <person name="Park H.-J."/>
            <person name="Ramirez L."/>
            <person name="Alfaro M."/>
            <person name="Sun H."/>
            <person name="Tritt A."/>
            <person name="Yoshinaga Y."/>
            <person name="Zwiers L.-H."/>
            <person name="Turgeon B."/>
            <person name="Goodwin S."/>
            <person name="Spatafora J."/>
            <person name="Crous P."/>
            <person name="Grigoriev I."/>
        </authorList>
    </citation>
    <scope>NUCLEOTIDE SEQUENCE</scope>
    <source>
        <strain evidence="12">CBS 113818</strain>
    </source>
</reference>
<dbReference type="PANTHER" id="PTHR42648:SF11">
    <property type="entry name" value="TRANSPOSON TY4-P GAG-POL POLYPROTEIN"/>
    <property type="match status" value="1"/>
</dbReference>
<keyword evidence="11" id="KW-0233">DNA recombination</keyword>
<dbReference type="Proteomes" id="UP000799424">
    <property type="component" value="Unassembled WGS sequence"/>
</dbReference>
<evidence type="ECO:0000313" key="12">
    <source>
        <dbReference type="EMBL" id="KAF2818697.1"/>
    </source>
</evidence>
<keyword evidence="6" id="KW-0460">Magnesium</keyword>
<evidence type="ECO:0000256" key="5">
    <source>
        <dbReference type="ARBA" id="ARBA00022801"/>
    </source>
</evidence>
<keyword evidence="9" id="KW-0239">DNA-directed DNA polymerase</keyword>
<evidence type="ECO:0000256" key="2">
    <source>
        <dbReference type="ARBA" id="ARBA00022722"/>
    </source>
</evidence>
<dbReference type="GO" id="GO:0006310">
    <property type="term" value="P:DNA recombination"/>
    <property type="evidence" value="ECO:0007669"/>
    <property type="project" value="UniProtKB-KW"/>
</dbReference>
<dbReference type="GO" id="GO:0003887">
    <property type="term" value="F:DNA-directed DNA polymerase activity"/>
    <property type="evidence" value="ECO:0007669"/>
    <property type="project" value="UniProtKB-KW"/>
</dbReference>
<keyword evidence="1" id="KW-0548">Nucleotidyltransferase</keyword>
<keyword evidence="13" id="KW-1185">Reference proteome</keyword>
<evidence type="ECO:0000313" key="13">
    <source>
        <dbReference type="Proteomes" id="UP000799424"/>
    </source>
</evidence>
<keyword evidence="10" id="KW-0238">DNA-binding</keyword>
<gene>
    <name evidence="12" type="ORF">CC86DRAFT_308686</name>
</gene>
<keyword evidence="8" id="KW-0695">RNA-directed DNA polymerase</keyword>
<dbReference type="AlphaFoldDB" id="A0A6A6ZET9"/>